<feature type="compositionally biased region" description="Basic and acidic residues" evidence="2">
    <location>
        <begin position="386"/>
        <end position="404"/>
    </location>
</feature>
<feature type="compositionally biased region" description="Polar residues" evidence="2">
    <location>
        <begin position="457"/>
        <end position="467"/>
    </location>
</feature>
<accession>A0ABR0T2S0</accession>
<feature type="region of interest" description="Disordered" evidence="2">
    <location>
        <begin position="209"/>
        <end position="249"/>
    </location>
</feature>
<evidence type="ECO:0000256" key="1">
    <source>
        <dbReference type="SAM" id="Coils"/>
    </source>
</evidence>
<proteinExistence type="predicted"/>
<evidence type="ECO:0000313" key="4">
    <source>
        <dbReference type="EMBL" id="KAK5998310.1"/>
    </source>
</evidence>
<feature type="domain" description="F-box" evidence="3">
    <location>
        <begin position="33"/>
        <end position="78"/>
    </location>
</feature>
<dbReference type="EMBL" id="JAVFKD010000001">
    <property type="protein sequence ID" value="KAK5998310.1"/>
    <property type="molecule type" value="Genomic_DNA"/>
</dbReference>
<feature type="compositionally biased region" description="Pro residues" evidence="2">
    <location>
        <begin position="220"/>
        <end position="233"/>
    </location>
</feature>
<feature type="region of interest" description="Disordered" evidence="2">
    <location>
        <begin position="303"/>
        <end position="352"/>
    </location>
</feature>
<feature type="region of interest" description="Disordered" evidence="2">
    <location>
        <begin position="443"/>
        <end position="585"/>
    </location>
</feature>
<reference evidence="4 5" key="1">
    <citation type="submission" date="2024-01" db="EMBL/GenBank/DDBJ databases">
        <title>Complete genome of Cladobotryum mycophilum ATHUM6906.</title>
        <authorList>
            <person name="Christinaki A.C."/>
            <person name="Myridakis A.I."/>
            <person name="Kouvelis V.N."/>
        </authorList>
    </citation>
    <scope>NUCLEOTIDE SEQUENCE [LARGE SCALE GENOMIC DNA]</scope>
    <source>
        <strain evidence="4 5">ATHUM6906</strain>
    </source>
</reference>
<organism evidence="4 5">
    <name type="scientific">Cladobotryum mycophilum</name>
    <dbReference type="NCBI Taxonomy" id="491253"/>
    <lineage>
        <taxon>Eukaryota</taxon>
        <taxon>Fungi</taxon>
        <taxon>Dikarya</taxon>
        <taxon>Ascomycota</taxon>
        <taxon>Pezizomycotina</taxon>
        <taxon>Sordariomycetes</taxon>
        <taxon>Hypocreomycetidae</taxon>
        <taxon>Hypocreales</taxon>
        <taxon>Hypocreaceae</taxon>
        <taxon>Cladobotryum</taxon>
    </lineage>
</organism>
<feature type="region of interest" description="Disordered" evidence="2">
    <location>
        <begin position="935"/>
        <end position="960"/>
    </location>
</feature>
<evidence type="ECO:0000313" key="5">
    <source>
        <dbReference type="Proteomes" id="UP001338125"/>
    </source>
</evidence>
<evidence type="ECO:0000256" key="2">
    <source>
        <dbReference type="SAM" id="MobiDB-lite"/>
    </source>
</evidence>
<keyword evidence="1" id="KW-0175">Coiled coil</keyword>
<protein>
    <recommendedName>
        <fullName evidence="3">F-box domain-containing protein</fullName>
    </recommendedName>
</protein>
<dbReference type="Proteomes" id="UP001338125">
    <property type="component" value="Unassembled WGS sequence"/>
</dbReference>
<dbReference type="PROSITE" id="PS50181">
    <property type="entry name" value="FBOX"/>
    <property type="match status" value="1"/>
</dbReference>
<keyword evidence="5" id="KW-1185">Reference proteome</keyword>
<feature type="compositionally biased region" description="Polar residues" evidence="2">
    <location>
        <begin position="557"/>
        <end position="584"/>
    </location>
</feature>
<feature type="compositionally biased region" description="Polar residues" evidence="2">
    <location>
        <begin position="329"/>
        <end position="338"/>
    </location>
</feature>
<dbReference type="SUPFAM" id="SSF81383">
    <property type="entry name" value="F-box domain"/>
    <property type="match status" value="1"/>
</dbReference>
<gene>
    <name evidence="4" type="ORF">PT974_00687</name>
</gene>
<feature type="coiled-coil region" evidence="1">
    <location>
        <begin position="604"/>
        <end position="674"/>
    </location>
</feature>
<feature type="region of interest" description="Disordered" evidence="2">
    <location>
        <begin position="368"/>
        <end position="404"/>
    </location>
</feature>
<dbReference type="Pfam" id="PF12937">
    <property type="entry name" value="F-box-like"/>
    <property type="match status" value="1"/>
</dbReference>
<dbReference type="InterPro" id="IPR036047">
    <property type="entry name" value="F-box-like_dom_sf"/>
</dbReference>
<dbReference type="InterPro" id="IPR001810">
    <property type="entry name" value="F-box_dom"/>
</dbReference>
<feature type="compositionally biased region" description="Acidic residues" evidence="2">
    <location>
        <begin position="538"/>
        <end position="549"/>
    </location>
</feature>
<name>A0ABR0T2S0_9HYPO</name>
<feature type="compositionally biased region" description="Acidic residues" evidence="2">
    <location>
        <begin position="314"/>
        <end position="325"/>
    </location>
</feature>
<sequence>MATTAAGDEAAAAAAAAAAASPTIPPNPDPKPKITFLDLPAETQREIVSHCSQSDLICVALVSKHFHELASGQLYRNFHIIFPDEDDINFDSPIDGLAGGLDTFTTSNYNYAKHLKDISMDTLSAGPKGENSYQPYLYSASCGKFLNTLLELTLKKAKSLEAFRWNIRVELSRPVYRELHRIPSLKKLHIRMQAGESYYIPPPPLPPASWDYANDDGPPGTTPPTMPGPPPALEFPSKSLPKSKAGRRAPVIRDPSTLSGFKNLKSLSVLDIDDLDIVTELNTCIRSSCSTITELQLSLSDSLAAQARKPPPESDPDDSDVDDEFQVIPVSQNTNYDTSGPAKAFRAQEERKVQDAVLGRIFDIEPTSTKKTEKISNAGGNGSKQESNEKDKDKPTGDPHQEFLESIKYISAKLMSLSNGSRDFSASQQDILETIEKAARKYVEAKDSPTQKGEALNASNGTNQVLTKNDDDSTNKEPQGADGLVSGISDDKEADGKLSTTDSKSEEPSEEGTLSSKPSRGKFDASPDDIDIEHVEAAEDAFEDSDDQQSDIKGKANEQSQTDPEVSGLESPSTKQMEPASNKTEPVFIAERDPSCRPTQSVNFENLAMRLSHFREQADALEKKIEEMRAEGLAVESTQLKEAEAQLHTFSDYINDIQSQIKVIEDEIEDAERQSKSGNSSANVAERSMKQYIRDTRGLSLTSLGIHLVPVKASILSRAINLGCLKQLTLLNVGNQGPIWTMLAKENKIRPLALRSIFTDNVSNAFLTCASQLEELHELFLLERSAKHKPESFAPRTTITIDQIRRLVLKKHIGTLKRLMIKDESSGSNWDSNEKAMILICTRGQQLEELAVSMNIHAVHAFMQYFSGLVNLRAINILHFRNNDTCIWVVREILRFIVDNLSHHPELKLEWIAMEDDRVDRVVRPSEVDMVMTTDEPKKRAKNKGKGKDHAVGVSSGLHDTFPALPADGLDSESESEDDGFDSGTRLRFKTVGPLQFYDVWGIKIFEKEIRSGRL</sequence>
<comment type="caution">
    <text evidence="4">The sequence shown here is derived from an EMBL/GenBank/DDBJ whole genome shotgun (WGS) entry which is preliminary data.</text>
</comment>
<evidence type="ECO:0000259" key="3">
    <source>
        <dbReference type="PROSITE" id="PS50181"/>
    </source>
</evidence>